<keyword evidence="1" id="KW-1133">Transmembrane helix</keyword>
<reference evidence="2 3" key="1">
    <citation type="submission" date="2024-10" db="EMBL/GenBank/DDBJ databases">
        <authorList>
            <person name="Ratan Roy A."/>
            <person name="Morales Sandoval P.H."/>
            <person name="De Los Santos Villalobos S."/>
            <person name="Chakraborty S."/>
            <person name="Mukherjee J."/>
        </authorList>
    </citation>
    <scope>NUCLEOTIDE SEQUENCE [LARGE SCALE GENOMIC DNA]</scope>
    <source>
        <strain evidence="2 3">S1</strain>
    </source>
</reference>
<dbReference type="RefSeq" id="WP_377967888.1">
    <property type="nucleotide sequence ID" value="NZ_JBHZOL010000105.1"/>
</dbReference>
<evidence type="ECO:0000313" key="2">
    <source>
        <dbReference type="EMBL" id="MFE4108302.1"/>
    </source>
</evidence>
<keyword evidence="1" id="KW-0472">Membrane</keyword>
<feature type="transmembrane region" description="Helical" evidence="1">
    <location>
        <begin position="32"/>
        <end position="54"/>
    </location>
</feature>
<evidence type="ECO:0000256" key="1">
    <source>
        <dbReference type="SAM" id="Phobius"/>
    </source>
</evidence>
<dbReference type="Proteomes" id="UP001600165">
    <property type="component" value="Unassembled WGS sequence"/>
</dbReference>
<name>A0ABW6IJB0_9CYAN</name>
<protein>
    <submittedName>
        <fullName evidence="2">Uncharacterized protein</fullName>
    </submittedName>
</protein>
<sequence>MPNSLFPFQRQLPRRRVQIWVRSPRPVSRLRILWQILALLILVSVAGLTLQSLWLSLRFIVNPNTTHWIERYLPQANSGLGQAQPQTLAAIEAELDQAGLSAGEIIQLQAAPSTADWLLPVLTPSPLCHSPCQHLVELRLYRASDRSAAPLLRLVDRLAVAGPTEETAIAPLVGSVLEHPGSARQLPFDAVQLLPPVEGQQNWLTLQGHWQRGQVTLLYGQLIQYDPAQSRLRDSLVWSSPTTQKPYWLDLDGVAPAELIINQSIGLEPRFVAYRLSGGQSSQIAVRSQPISFLEPALPGSLITSDYGKALLQARNGLWSAAAKTLTSLKQQLGQAWTTDAEAQLGLIQLHSQTTQQQAERTWASESQQILADLMDGRWSKALTRLEQTPTVYKEVETLLKQDSGRLWQRVTTALQVTPNQAEIQVWGMLILAAQQDQTTAQRWLARQDARLAAQSRYSRLLVALQPQPASPAQSVAQKSPAAAAAADTLPVATQPVASRHWNLMGFLTALYTVEPQSWFAPTGLQPAARDDQWYRIQINSLSDGYSGWQTPTATPTSRQAATLWQQLGLNTRPQVEVLRETATGFELATVTVKGLQVQGDRIWLLATSGDRLDLSQAALALSPDQLTLLEPAQTLTQPPNPNTASWVKTLQQIEKSEAASLPAHLQLQTVDVTGDRQPDVLVTTAASSVANSLTGLFILSPTGQLLYRNPAATQAVAIIRDRALPPALLLQDARNYQLVQWSEADQKFQ</sequence>
<keyword evidence="3" id="KW-1185">Reference proteome</keyword>
<keyword evidence="1" id="KW-0812">Transmembrane</keyword>
<accession>A0ABW6IJB0</accession>
<proteinExistence type="predicted"/>
<gene>
    <name evidence="2" type="ORF">ACFVKH_18625</name>
</gene>
<organism evidence="2 3">
    <name type="scientific">Almyronema epifaneia S1</name>
    <dbReference type="NCBI Taxonomy" id="2991925"/>
    <lineage>
        <taxon>Bacteria</taxon>
        <taxon>Bacillati</taxon>
        <taxon>Cyanobacteriota</taxon>
        <taxon>Cyanophyceae</taxon>
        <taxon>Nodosilineales</taxon>
        <taxon>Nodosilineaceae</taxon>
        <taxon>Almyronema</taxon>
        <taxon>Almyronema epifaneia</taxon>
    </lineage>
</organism>
<comment type="caution">
    <text evidence="2">The sequence shown here is derived from an EMBL/GenBank/DDBJ whole genome shotgun (WGS) entry which is preliminary data.</text>
</comment>
<evidence type="ECO:0000313" key="3">
    <source>
        <dbReference type="Proteomes" id="UP001600165"/>
    </source>
</evidence>
<dbReference type="EMBL" id="JBHZOL010000105">
    <property type="protein sequence ID" value="MFE4108302.1"/>
    <property type="molecule type" value="Genomic_DNA"/>
</dbReference>